<dbReference type="RefSeq" id="XP_011497639.1">
    <property type="nucleotide sequence ID" value="XM_011499337.1"/>
</dbReference>
<keyword evidence="1" id="KW-1015">Disulfide bond</keyword>
<dbReference type="GeneID" id="105362011"/>
<dbReference type="PROSITE" id="PS00134">
    <property type="entry name" value="TRYPSIN_HIS"/>
    <property type="match status" value="1"/>
</dbReference>
<dbReference type="AlphaFoldDB" id="A0AAJ7DV77"/>
<evidence type="ECO:0000259" key="3">
    <source>
        <dbReference type="PROSITE" id="PS50240"/>
    </source>
</evidence>
<feature type="signal peptide" evidence="2">
    <location>
        <begin position="1"/>
        <end position="19"/>
    </location>
</feature>
<dbReference type="PANTHER" id="PTHR24252:SF7">
    <property type="entry name" value="HYALIN"/>
    <property type="match status" value="1"/>
</dbReference>
<dbReference type="KEGG" id="csol:105362011"/>
<reference evidence="5" key="1">
    <citation type="submission" date="2025-08" db="UniProtKB">
        <authorList>
            <consortium name="RefSeq"/>
        </authorList>
    </citation>
    <scope>IDENTIFICATION</scope>
</reference>
<protein>
    <submittedName>
        <fullName evidence="5">Serine protease 44-like</fullName>
    </submittedName>
</protein>
<dbReference type="PANTHER" id="PTHR24252">
    <property type="entry name" value="ACROSIN-RELATED"/>
    <property type="match status" value="1"/>
</dbReference>
<evidence type="ECO:0000313" key="4">
    <source>
        <dbReference type="Proteomes" id="UP000695007"/>
    </source>
</evidence>
<evidence type="ECO:0000256" key="2">
    <source>
        <dbReference type="SAM" id="SignalP"/>
    </source>
</evidence>
<dbReference type="Gene3D" id="2.40.10.10">
    <property type="entry name" value="Trypsin-like serine proteases"/>
    <property type="match status" value="1"/>
</dbReference>
<sequence length="125" mass="14070">MNIPIAICLCLLSSTGIFSKNVRIIGGAPGLISDFPFMVSIRTFQTNQLICGGSIISRWNILTAAHCLYVFDNDYTDVRVYSGTASSIEMYGFNYQIDHVYFHPQFNFLNLNGVYLHDISVVKNF</sequence>
<accession>A0AAJ7DV77</accession>
<dbReference type="Pfam" id="PF00089">
    <property type="entry name" value="Trypsin"/>
    <property type="match status" value="1"/>
</dbReference>
<organism evidence="4 5">
    <name type="scientific">Ceratosolen solmsi marchali</name>
    <dbReference type="NCBI Taxonomy" id="326594"/>
    <lineage>
        <taxon>Eukaryota</taxon>
        <taxon>Metazoa</taxon>
        <taxon>Ecdysozoa</taxon>
        <taxon>Arthropoda</taxon>
        <taxon>Hexapoda</taxon>
        <taxon>Insecta</taxon>
        <taxon>Pterygota</taxon>
        <taxon>Neoptera</taxon>
        <taxon>Endopterygota</taxon>
        <taxon>Hymenoptera</taxon>
        <taxon>Apocrita</taxon>
        <taxon>Proctotrupomorpha</taxon>
        <taxon>Chalcidoidea</taxon>
        <taxon>Agaonidae</taxon>
        <taxon>Agaoninae</taxon>
        <taxon>Ceratosolen</taxon>
    </lineage>
</organism>
<feature type="chain" id="PRO_5042594309" evidence="2">
    <location>
        <begin position="20"/>
        <end position="125"/>
    </location>
</feature>
<keyword evidence="4" id="KW-1185">Reference proteome</keyword>
<keyword evidence="2" id="KW-0732">Signal</keyword>
<dbReference type="InterPro" id="IPR009003">
    <property type="entry name" value="Peptidase_S1_PA"/>
</dbReference>
<gene>
    <name evidence="5" type="primary">LOC105362011</name>
</gene>
<proteinExistence type="predicted"/>
<dbReference type="SUPFAM" id="SSF50494">
    <property type="entry name" value="Trypsin-like serine proteases"/>
    <property type="match status" value="1"/>
</dbReference>
<dbReference type="GO" id="GO:0004252">
    <property type="term" value="F:serine-type endopeptidase activity"/>
    <property type="evidence" value="ECO:0007669"/>
    <property type="project" value="InterPro"/>
</dbReference>
<dbReference type="GO" id="GO:0006508">
    <property type="term" value="P:proteolysis"/>
    <property type="evidence" value="ECO:0007669"/>
    <property type="project" value="InterPro"/>
</dbReference>
<evidence type="ECO:0000256" key="1">
    <source>
        <dbReference type="ARBA" id="ARBA00023157"/>
    </source>
</evidence>
<feature type="domain" description="Peptidase S1" evidence="3">
    <location>
        <begin position="24"/>
        <end position="125"/>
    </location>
</feature>
<dbReference type="InterPro" id="IPR043504">
    <property type="entry name" value="Peptidase_S1_PA_chymotrypsin"/>
</dbReference>
<name>A0AAJ7DV77_9HYME</name>
<dbReference type="PROSITE" id="PS50240">
    <property type="entry name" value="TRYPSIN_DOM"/>
    <property type="match status" value="1"/>
</dbReference>
<dbReference type="InterPro" id="IPR001254">
    <property type="entry name" value="Trypsin_dom"/>
</dbReference>
<dbReference type="InterPro" id="IPR018114">
    <property type="entry name" value="TRYPSIN_HIS"/>
</dbReference>
<evidence type="ECO:0000313" key="5">
    <source>
        <dbReference type="RefSeq" id="XP_011497639.1"/>
    </source>
</evidence>
<dbReference type="Proteomes" id="UP000695007">
    <property type="component" value="Unplaced"/>
</dbReference>